<dbReference type="Gene3D" id="1.20.1230.10">
    <property type="entry name" value="Phospholipase C beta, distal C-terminal domain"/>
    <property type="match status" value="1"/>
</dbReference>
<keyword evidence="19" id="KW-0479">Metal-binding</keyword>
<evidence type="ECO:0000256" key="8">
    <source>
        <dbReference type="ARBA" id="ARBA00022963"/>
    </source>
</evidence>
<dbReference type="InterPro" id="IPR014815">
    <property type="entry name" value="PLC-beta_C"/>
</dbReference>
<dbReference type="PANTHER" id="PTHR10336:SF11">
    <property type="entry name" value="1-PHOSPHATIDYLINOSITOL 4,5-BISPHOSPHATE PHOSPHODIESTERASE BETA-3"/>
    <property type="match status" value="1"/>
</dbReference>
<dbReference type="SMART" id="SM00149">
    <property type="entry name" value="PLCYc"/>
    <property type="match status" value="1"/>
</dbReference>
<evidence type="ECO:0000256" key="2">
    <source>
        <dbReference type="ARBA" id="ARBA00004370"/>
    </source>
</evidence>
<keyword evidence="7 19" id="KW-0106">Calcium</keyword>
<evidence type="ECO:0000256" key="11">
    <source>
        <dbReference type="ARBA" id="ARBA00023136"/>
    </source>
</evidence>
<feature type="compositionally biased region" description="Acidic residues" evidence="21">
    <location>
        <begin position="519"/>
        <end position="531"/>
    </location>
</feature>
<dbReference type="Gene3D" id="1.10.238.10">
    <property type="entry name" value="EF-hand"/>
    <property type="match status" value="1"/>
</dbReference>
<evidence type="ECO:0000256" key="17">
    <source>
        <dbReference type="PIRNR" id="PIRNR000956"/>
    </source>
</evidence>
<feature type="coiled-coil region" evidence="20">
    <location>
        <begin position="994"/>
        <end position="1085"/>
    </location>
</feature>
<accession>A0A8D0NU54</accession>
<evidence type="ECO:0000259" key="22">
    <source>
        <dbReference type="PROSITE" id="PS50004"/>
    </source>
</evidence>
<dbReference type="Proteomes" id="UP000694726">
    <property type="component" value="Unplaced"/>
</dbReference>
<feature type="domain" description="C2" evidence="22">
    <location>
        <begin position="671"/>
        <end position="797"/>
    </location>
</feature>
<dbReference type="InterPro" id="IPR042531">
    <property type="entry name" value="PLC-beta_C_sf"/>
</dbReference>
<dbReference type="SMART" id="SM00239">
    <property type="entry name" value="C2"/>
    <property type="match status" value="1"/>
</dbReference>
<dbReference type="PROSITE" id="PS50008">
    <property type="entry name" value="PIPLC_Y_DOMAIN"/>
    <property type="match status" value="1"/>
</dbReference>
<dbReference type="GO" id="GO:0005829">
    <property type="term" value="C:cytosol"/>
    <property type="evidence" value="ECO:0007669"/>
    <property type="project" value="UniProtKB-ARBA"/>
</dbReference>
<evidence type="ECO:0000256" key="4">
    <source>
        <dbReference type="ARBA" id="ARBA00022490"/>
    </source>
</evidence>
<feature type="active site" evidence="18">
    <location>
        <position position="346"/>
    </location>
</feature>
<dbReference type="InterPro" id="IPR011992">
    <property type="entry name" value="EF-hand-dom_pair"/>
</dbReference>
<dbReference type="PROSITE" id="PS50007">
    <property type="entry name" value="PIPLC_X_DOMAIN"/>
    <property type="match status" value="1"/>
</dbReference>
<dbReference type="Pfam" id="PF00168">
    <property type="entry name" value="C2"/>
    <property type="match status" value="1"/>
</dbReference>
<dbReference type="GO" id="GO:0005634">
    <property type="term" value="C:nucleus"/>
    <property type="evidence" value="ECO:0007669"/>
    <property type="project" value="UniProtKB-SubCell"/>
</dbReference>
<dbReference type="SUPFAM" id="SSF49562">
    <property type="entry name" value="C2 domain (Calcium/lipid-binding domain, CaLB)"/>
    <property type="match status" value="1"/>
</dbReference>
<evidence type="ECO:0000256" key="1">
    <source>
        <dbReference type="ARBA" id="ARBA00004123"/>
    </source>
</evidence>
<dbReference type="Gene3D" id="2.60.40.150">
    <property type="entry name" value="C2 domain"/>
    <property type="match status" value="1"/>
</dbReference>
<evidence type="ECO:0000256" key="19">
    <source>
        <dbReference type="PIRSR" id="PIRSR000956-2"/>
    </source>
</evidence>
<dbReference type="CDD" id="cd13361">
    <property type="entry name" value="PH_PLC_beta"/>
    <property type="match status" value="1"/>
</dbReference>
<comment type="catalytic activity">
    <reaction evidence="14">
        <text>a 1,2-diacyl-sn-glycero-3-phospho-(1D-myo-inositol-4,5-bisphosphate) + H2O = 1D-myo-inositol 1,4,5-trisphosphate + a 1,2-diacyl-sn-glycerol + H(+)</text>
        <dbReference type="Rhea" id="RHEA:33179"/>
        <dbReference type="ChEBI" id="CHEBI:15377"/>
        <dbReference type="ChEBI" id="CHEBI:15378"/>
        <dbReference type="ChEBI" id="CHEBI:17815"/>
        <dbReference type="ChEBI" id="CHEBI:58456"/>
        <dbReference type="ChEBI" id="CHEBI:203600"/>
        <dbReference type="EC" id="3.1.4.11"/>
    </reaction>
    <physiologicalReaction direction="left-to-right" evidence="14">
        <dbReference type="Rhea" id="RHEA:33180"/>
    </physiologicalReaction>
</comment>
<sequence>EASSRNLVTLRVDSNGFFLYWTGPNMEVDTLDISSIRDTRTGRYARLPKDPKIREVLGFGGPEARLEEKLMTVVAGPDPVNTTFLNFMAVQDDTAKVWSEELFKLAMNILAQNASRNTFLRKAYTKLKLQVNQDGRIPVKNILKMFSADKKRVETALESCGLNFNRSESIRPDEFSLEIFERFLNKLCLRPDIDKILLEIGAKGKPYLTLEQLMDFINQKQRDPRLNEVLYPPLRPSQARQLIEKYEPNKQFLERDQMSMEGFSRYLGGEENSILPLEALDLSADMTQPLSSYFINSSHNTYLTAGQLAGASSVEMYRQALLWGCRCVELDVWKGRPPEEEPFITHGFTMTTEVPLRDVLEAIAETAFKTSPYPVILSFENHVDSAKQQAKMAEYCRSIFGDALLIDPLDKYPLAPGVPLPSPQDLMGRILVKNKKRHRPSTGGVPDSSIRKRPLEQSNSALSESSAATEPSSPQLGSPSSDSCPGLSNGEEAGLEKPSLEPQKSLGEEGLPRGSDAYREEEEEDEEEEEQSDPKKPTTDEGTASSEVNATEEMSTLVNYIEPVKFKSFEAARKRNKCFEMSSFVETKAMEQLTKSPMEFVEYNKQQLSRIYPKGTRVDSSNYMPQLFWNVGCQLVALNFQTLDVAMQLNAGVFEYNGRSGYLLKPEFMRRPDKSFDPFTEVIVDGIVANALRVKVISGQFLSDRKVGIYVEVDMFGLPVDTRRKYRTRTSQGNSFNPVWDEEPFDFPKVVLPTLASLRIAAFEEGGKFVGHRILPVSAIRSGYHYICLRNEANQPLCLPALLIYTEASDYIPDDHQDYAEALINPIKHVSLMDQRAKQLAALIGESETTSPTSTSLSSPGQRDDLVASILSEVAPAPLDDLRGHKALVKLRSRQERDLRELRKKHQRKAVALTRRLLDGLAQARAEGRCRPRPGVLGGEDEKEEEEEVKRYQEFQKKQVQCLLELREAQADIETERRLEHLKQAQQRLREVVMEAHTTQFKRLKEMNDREKKELQKILDRKRHNSISEAKTREKHKKEAELTEINRRHITESVNSIRRLEEAQKQRHERLVAGQQQILQQLAEEEPKLLAQLAQECQEQRERLPQEIRWSLLGETPEGLGDGHLVACASNGHAPGSGGHLSGADSESQEENTKL</sequence>
<protein>
    <recommendedName>
        <fullName evidence="17">1-phosphatidylinositol 4,5-bisphosphate phosphodiesterase</fullName>
        <ecNumber evidence="17">3.1.4.11</ecNumber>
    </recommendedName>
</protein>
<dbReference type="InterPro" id="IPR001192">
    <property type="entry name" value="PI-PLC_fam"/>
</dbReference>
<dbReference type="EC" id="3.1.4.11" evidence="17"/>
<evidence type="ECO:0000256" key="16">
    <source>
        <dbReference type="ARBA" id="ARBA00057993"/>
    </source>
</evidence>
<dbReference type="SMART" id="SM00148">
    <property type="entry name" value="PLCXc"/>
    <property type="match status" value="1"/>
</dbReference>
<dbReference type="InterPro" id="IPR000909">
    <property type="entry name" value="PLipase_C_PInositol-sp_X_dom"/>
</dbReference>
<dbReference type="GO" id="GO:0004435">
    <property type="term" value="F:phosphatidylinositol-4,5-bisphosphate phospholipase C activity"/>
    <property type="evidence" value="ECO:0007669"/>
    <property type="project" value="UniProtKB-UniRule"/>
</dbReference>
<comment type="subcellular location">
    <subcellularLocation>
        <location evidence="3">Cytoplasm</location>
    </subcellularLocation>
    <subcellularLocation>
        <location evidence="2">Membrane</location>
    </subcellularLocation>
    <subcellularLocation>
        <location evidence="1">Nucleus</location>
    </subcellularLocation>
</comment>
<evidence type="ECO:0000256" key="3">
    <source>
        <dbReference type="ARBA" id="ARBA00004496"/>
    </source>
</evidence>
<dbReference type="GO" id="GO:0016042">
    <property type="term" value="P:lipid catabolic process"/>
    <property type="evidence" value="ECO:0007669"/>
    <property type="project" value="UniProtKB-KW"/>
</dbReference>
<feature type="region of interest" description="Disordered" evidence="21">
    <location>
        <begin position="1129"/>
        <end position="1155"/>
    </location>
</feature>
<dbReference type="InterPro" id="IPR017946">
    <property type="entry name" value="PLC-like_Pdiesterase_TIM-brl"/>
</dbReference>
<dbReference type="Pfam" id="PF00388">
    <property type="entry name" value="PI-PLC-X"/>
    <property type="match status" value="1"/>
</dbReference>
<feature type="binding site" evidence="19">
    <location>
        <position position="329"/>
    </location>
    <ligand>
        <name>Ca(2+)</name>
        <dbReference type="ChEBI" id="CHEBI:29108"/>
    </ligand>
</feature>
<evidence type="ECO:0000256" key="10">
    <source>
        <dbReference type="ARBA" id="ARBA00023098"/>
    </source>
</evidence>
<comment type="cofactor">
    <cofactor evidence="19">
        <name>Ca(2+)</name>
        <dbReference type="ChEBI" id="CHEBI:29108"/>
    </cofactor>
    <text evidence="19">Binds 1 Ca(2+) ion per subunit.</text>
</comment>
<organism evidence="24 25">
    <name type="scientific">Sus scrofa</name>
    <name type="common">Pig</name>
    <dbReference type="NCBI Taxonomy" id="9823"/>
    <lineage>
        <taxon>Eukaryota</taxon>
        <taxon>Metazoa</taxon>
        <taxon>Chordata</taxon>
        <taxon>Craniata</taxon>
        <taxon>Vertebrata</taxon>
        <taxon>Euteleostomi</taxon>
        <taxon>Mammalia</taxon>
        <taxon>Eutheria</taxon>
        <taxon>Laurasiatheria</taxon>
        <taxon>Artiodactyla</taxon>
        <taxon>Suina</taxon>
        <taxon>Suidae</taxon>
        <taxon>Sus</taxon>
    </lineage>
</organism>
<dbReference type="InterPro" id="IPR016280">
    <property type="entry name" value="PLC-beta"/>
</dbReference>
<evidence type="ECO:0000256" key="5">
    <source>
        <dbReference type="ARBA" id="ARBA00022553"/>
    </source>
</evidence>
<dbReference type="InterPro" id="IPR037862">
    <property type="entry name" value="PLC-beta_PH"/>
</dbReference>
<evidence type="ECO:0000256" key="7">
    <source>
        <dbReference type="ARBA" id="ARBA00022837"/>
    </source>
</evidence>
<dbReference type="SUPFAM" id="SSF69989">
    <property type="entry name" value="C-terminal domain of PLC-beta"/>
    <property type="match status" value="1"/>
</dbReference>
<dbReference type="Gene3D" id="2.30.29.240">
    <property type="match status" value="1"/>
</dbReference>
<dbReference type="PANTHER" id="PTHR10336">
    <property type="entry name" value="PHOSPHOINOSITIDE-SPECIFIC PHOSPHOLIPASE C FAMILY PROTEIN"/>
    <property type="match status" value="1"/>
</dbReference>
<dbReference type="GO" id="GO:0005509">
    <property type="term" value="F:calcium ion binding"/>
    <property type="evidence" value="ECO:0007669"/>
    <property type="project" value="UniProtKB-UniRule"/>
</dbReference>
<evidence type="ECO:0000259" key="23">
    <source>
        <dbReference type="PROSITE" id="PS50008"/>
    </source>
</evidence>
<dbReference type="InterPro" id="IPR000008">
    <property type="entry name" value="C2_dom"/>
</dbReference>
<evidence type="ECO:0000256" key="18">
    <source>
        <dbReference type="PIRSR" id="PIRSR000956-1"/>
    </source>
</evidence>
<feature type="compositionally biased region" description="Low complexity" evidence="21">
    <location>
        <begin position="456"/>
        <end position="483"/>
    </location>
</feature>
<keyword evidence="8 17" id="KW-0442">Lipid degradation</keyword>
<dbReference type="PRINTS" id="PR00390">
    <property type="entry name" value="PHPHLIPASEC"/>
</dbReference>
<feature type="region of interest" description="Disordered" evidence="21">
    <location>
        <begin position="431"/>
        <end position="551"/>
    </location>
</feature>
<feature type="active site" evidence="18">
    <location>
        <position position="299"/>
    </location>
</feature>
<dbReference type="Ensembl" id="ENSSSCT00015058390.1">
    <property type="protein sequence ID" value="ENSSSCP00015023408.1"/>
    <property type="gene ID" value="ENSSSCG00015041824.1"/>
</dbReference>
<comment type="function">
    <text evidence="16">Catalyzes the production of the second messenger molecules diacylglycerol (DAG) and inositol 1,4,5-trisphosphate (IP3). Key transducer of G protein-coupled receptor signaling: activated by G(q)/G(11) G alpha proteins downstream of G protein-coupled receptors activation. In neutrophils, participates in a phospholipase C-activating N-formyl peptide-activated GPCR (G protein-coupled receptor) signaling pathway by promoting RASGRP4 activation by DAG, to promote neutrophil functional responses.</text>
</comment>
<feature type="domain" description="PI-PLC Y-box" evidence="23">
    <location>
        <begin position="554"/>
        <end position="670"/>
    </location>
</feature>
<proteinExistence type="predicted"/>
<dbReference type="SUPFAM" id="SSF50729">
    <property type="entry name" value="PH domain-like"/>
    <property type="match status" value="1"/>
</dbReference>
<keyword evidence="4" id="KW-0963">Cytoplasm</keyword>
<dbReference type="Pfam" id="PF08703">
    <property type="entry name" value="PLC-beta_C"/>
    <property type="match status" value="1"/>
</dbReference>
<name>A0A8D0NU54_PIG</name>
<keyword evidence="5" id="KW-0597">Phosphoprotein</keyword>
<dbReference type="InterPro" id="IPR035892">
    <property type="entry name" value="C2_domain_sf"/>
</dbReference>
<dbReference type="FunFam" id="1.20.1230.10:FF:000003">
    <property type="entry name" value="1-phosphatidylinositol 4,5-bisphosphate phosphodiesterase"/>
    <property type="match status" value="1"/>
</dbReference>
<keyword evidence="20" id="KW-0175">Coiled coil</keyword>
<dbReference type="GO" id="GO:0007186">
    <property type="term" value="P:G protein-coupled receptor signaling pathway"/>
    <property type="evidence" value="ECO:0007669"/>
    <property type="project" value="UniProtKB-ARBA"/>
</dbReference>
<evidence type="ECO:0000313" key="25">
    <source>
        <dbReference type="Proteomes" id="UP000694726"/>
    </source>
</evidence>
<keyword evidence="10 17" id="KW-0443">Lipid metabolism</keyword>
<evidence type="ECO:0000256" key="20">
    <source>
        <dbReference type="SAM" id="Coils"/>
    </source>
</evidence>
<feature type="binding site" evidence="19">
    <location>
        <position position="300"/>
    </location>
    <ligand>
        <name>Ca(2+)</name>
        <dbReference type="ChEBI" id="CHEBI:29108"/>
    </ligand>
</feature>
<evidence type="ECO:0000256" key="15">
    <source>
        <dbReference type="ARBA" id="ARBA00023726"/>
    </source>
</evidence>
<dbReference type="SUPFAM" id="SSF51695">
    <property type="entry name" value="PLC-like phosphodiesterases"/>
    <property type="match status" value="1"/>
</dbReference>
<dbReference type="GO" id="GO:0016020">
    <property type="term" value="C:membrane"/>
    <property type="evidence" value="ECO:0007669"/>
    <property type="project" value="UniProtKB-SubCell"/>
</dbReference>
<evidence type="ECO:0000256" key="13">
    <source>
        <dbReference type="ARBA" id="ARBA00023242"/>
    </source>
</evidence>
<dbReference type="Pfam" id="PF22631">
    <property type="entry name" value="PLCB1-4-like_EFh"/>
    <property type="match status" value="1"/>
</dbReference>
<dbReference type="FunFam" id="1.10.238.10:FF:000048">
    <property type="entry name" value="1-phosphatidylinositol 4,5-bisphosphate phosphodiesterase"/>
    <property type="match status" value="1"/>
</dbReference>
<dbReference type="GO" id="GO:0035556">
    <property type="term" value="P:intracellular signal transduction"/>
    <property type="evidence" value="ECO:0007669"/>
    <property type="project" value="InterPro"/>
</dbReference>
<feature type="compositionally biased region" description="Polar residues" evidence="21">
    <location>
        <begin position="540"/>
        <end position="551"/>
    </location>
</feature>
<dbReference type="Pfam" id="PF17787">
    <property type="entry name" value="PH_14"/>
    <property type="match status" value="1"/>
</dbReference>
<dbReference type="FunFam" id="2.60.40.150:FF:000008">
    <property type="entry name" value="1-phosphatidylinositol 4,5-bisphosphate phosphodiesterase"/>
    <property type="match status" value="1"/>
</dbReference>
<feature type="binding site" evidence="19">
    <location>
        <position position="380"/>
    </location>
    <ligand>
        <name>Ca(2+)</name>
        <dbReference type="ChEBI" id="CHEBI:29108"/>
    </ligand>
</feature>
<dbReference type="CDD" id="cd16210">
    <property type="entry name" value="EFh_PI-PLCbeta3"/>
    <property type="match status" value="1"/>
</dbReference>
<reference evidence="24" key="1">
    <citation type="submission" date="2025-08" db="UniProtKB">
        <authorList>
            <consortium name="Ensembl"/>
        </authorList>
    </citation>
    <scope>IDENTIFICATION</scope>
</reference>
<keyword evidence="13" id="KW-0539">Nucleus</keyword>
<dbReference type="PROSITE" id="PS50004">
    <property type="entry name" value="C2"/>
    <property type="match status" value="1"/>
</dbReference>
<dbReference type="FunFam" id="2.30.29.240:FF:000005">
    <property type="entry name" value="1-phosphatidylinositol 4,5-bisphosphate phosphodiesterase"/>
    <property type="match status" value="1"/>
</dbReference>
<evidence type="ECO:0000256" key="9">
    <source>
        <dbReference type="ARBA" id="ARBA00022990"/>
    </source>
</evidence>
<keyword evidence="9" id="KW-0007">Acetylation</keyword>
<dbReference type="InterPro" id="IPR001711">
    <property type="entry name" value="PLipase_C_Pinositol-sp_Y"/>
</dbReference>
<dbReference type="CDD" id="cd08625">
    <property type="entry name" value="PI-PLCc_beta3"/>
    <property type="match status" value="1"/>
</dbReference>
<keyword evidence="6 17" id="KW-0378">Hydrolase</keyword>
<keyword evidence="12 17" id="KW-0807">Transducer</keyword>
<comment type="catalytic activity">
    <reaction evidence="15">
        <text>a 1,2-diacyl-sn-glycero-3-phospho-(1D-myo-inositol) + H2O = 1D-myo-inositol 1-phosphate + a 1,2-diacyl-sn-glycerol + H(+)</text>
        <dbReference type="Rhea" id="RHEA:43484"/>
        <dbReference type="ChEBI" id="CHEBI:15377"/>
        <dbReference type="ChEBI" id="CHEBI:15378"/>
        <dbReference type="ChEBI" id="CHEBI:17815"/>
        <dbReference type="ChEBI" id="CHEBI:57880"/>
        <dbReference type="ChEBI" id="CHEBI:58433"/>
    </reaction>
    <physiologicalReaction direction="left-to-right" evidence="15">
        <dbReference type="Rhea" id="RHEA:43485"/>
    </physiologicalReaction>
</comment>
<dbReference type="Pfam" id="PF00387">
    <property type="entry name" value="PI-PLC-Y"/>
    <property type="match status" value="1"/>
</dbReference>
<dbReference type="AlphaFoldDB" id="A0A8D0NU54"/>
<dbReference type="CDD" id="cd00275">
    <property type="entry name" value="C2_PLC_like"/>
    <property type="match status" value="1"/>
</dbReference>
<evidence type="ECO:0000313" key="24">
    <source>
        <dbReference type="Ensembl" id="ENSSSCP00015023408.1"/>
    </source>
</evidence>
<evidence type="ECO:0000256" key="6">
    <source>
        <dbReference type="ARBA" id="ARBA00022801"/>
    </source>
</evidence>
<feature type="binding site" evidence="19">
    <location>
        <position position="331"/>
    </location>
    <ligand>
        <name>Ca(2+)</name>
        <dbReference type="ChEBI" id="CHEBI:29108"/>
    </ligand>
</feature>
<evidence type="ECO:0000256" key="21">
    <source>
        <dbReference type="SAM" id="MobiDB-lite"/>
    </source>
</evidence>
<evidence type="ECO:0000256" key="12">
    <source>
        <dbReference type="ARBA" id="ARBA00023224"/>
    </source>
</evidence>
<keyword evidence="11" id="KW-0472">Membrane</keyword>
<dbReference type="Gene3D" id="3.20.20.190">
    <property type="entry name" value="Phosphatidylinositol (PI) phosphodiesterase"/>
    <property type="match status" value="1"/>
</dbReference>
<dbReference type="PIRSF" id="PIRSF000956">
    <property type="entry name" value="PLC-beta"/>
    <property type="match status" value="1"/>
</dbReference>
<dbReference type="InterPro" id="IPR053945">
    <property type="entry name" value="PLCB1-4-like_EFh"/>
</dbReference>
<dbReference type="SUPFAM" id="SSF47473">
    <property type="entry name" value="EF-hand"/>
    <property type="match status" value="1"/>
</dbReference>
<evidence type="ECO:0000256" key="14">
    <source>
        <dbReference type="ARBA" id="ARBA00023674"/>
    </source>
</evidence>